<evidence type="ECO:0000259" key="10">
    <source>
        <dbReference type="Pfam" id="PF09976"/>
    </source>
</evidence>
<feature type="domain" description="Ancillary SecYEG translocon subunit/Cell division coordinator CpoB TPR" evidence="10">
    <location>
        <begin position="41"/>
        <end position="210"/>
    </location>
</feature>
<feature type="transmembrane region" description="Helical" evidence="9">
    <location>
        <begin position="50"/>
        <end position="67"/>
    </location>
</feature>
<protein>
    <submittedName>
        <fullName evidence="11">Tetratricopeptide repeat protein</fullName>
    </submittedName>
</protein>
<evidence type="ECO:0000256" key="1">
    <source>
        <dbReference type="ARBA" id="ARBA00004167"/>
    </source>
</evidence>
<reference evidence="11 12" key="1">
    <citation type="submission" date="2021-08" db="EMBL/GenBank/DDBJ databases">
        <title>Comparative Genomics Analysis of the Genus Qipengyuania Reveals Extensive Genetic Diversity and Metabolic Versatility, Including the Description of Fifteen Novel Species.</title>
        <authorList>
            <person name="Liu Y."/>
        </authorList>
    </citation>
    <scope>NUCLEOTIDE SEQUENCE [LARGE SCALE GENOMIC DNA]</scope>
    <source>
        <strain evidence="11 12">1NDH13</strain>
    </source>
</reference>
<name>A0ABX8ZJS2_9SPHN</name>
<evidence type="ECO:0000256" key="8">
    <source>
        <dbReference type="SAM" id="MobiDB-lite"/>
    </source>
</evidence>
<evidence type="ECO:0000313" key="11">
    <source>
        <dbReference type="EMBL" id="QZD89169.1"/>
    </source>
</evidence>
<evidence type="ECO:0000313" key="12">
    <source>
        <dbReference type="Proteomes" id="UP000824281"/>
    </source>
</evidence>
<evidence type="ECO:0000256" key="3">
    <source>
        <dbReference type="ARBA" id="ARBA00022475"/>
    </source>
</evidence>
<keyword evidence="12" id="KW-1185">Reference proteome</keyword>
<sequence length="259" mass="27706">MARKPSTELSREEKKAKAEAAEQDALLREVDEAVRQGDFESFMASYGKPLLGLVIVGLVAFGGYLYWDGEREGAMERSGEELVTVLDQIEAGNIDTATGQLDGFDGKGSPAVSAKMLRAGIASEAGENEEAARLYGEIAEDGNAPEALRNLALVRRTTLLFDTMKPEEVVAAMKPLAVPGEPFFTSAGELVAHAYLAQDKRAEAGALFAEIARDENTPEVARARMLNMAGILGVDAVDDVQDVLERQGVEGTDAELVSE</sequence>
<keyword evidence="3" id="KW-1003">Cell membrane</keyword>
<dbReference type="Proteomes" id="UP000824281">
    <property type="component" value="Chromosome"/>
</dbReference>
<dbReference type="RefSeq" id="WP_221424672.1">
    <property type="nucleotide sequence ID" value="NZ_CP081295.1"/>
</dbReference>
<comment type="subcellular location">
    <subcellularLocation>
        <location evidence="2">Cell membrane</location>
    </subcellularLocation>
    <subcellularLocation>
        <location evidence="1">Membrane</location>
        <topology evidence="1">Single-pass membrane protein</topology>
    </subcellularLocation>
</comment>
<dbReference type="PANTHER" id="PTHR38035:SF1">
    <property type="entry name" value="ANCILLARY SECYEG TRANSLOCON SUBUNIT"/>
    <property type="match status" value="1"/>
</dbReference>
<evidence type="ECO:0000256" key="6">
    <source>
        <dbReference type="ARBA" id="ARBA00023136"/>
    </source>
</evidence>
<dbReference type="PANTHER" id="PTHR38035">
    <property type="entry name" value="UPF0070 PROTEIN YFGM"/>
    <property type="match status" value="1"/>
</dbReference>
<keyword evidence="7" id="KW-0143">Chaperone</keyword>
<evidence type="ECO:0000256" key="7">
    <source>
        <dbReference type="ARBA" id="ARBA00023186"/>
    </source>
</evidence>
<keyword evidence="6 9" id="KW-0472">Membrane</keyword>
<accession>A0ABX8ZJS2</accession>
<gene>
    <name evidence="11" type="ORF">K3148_10015</name>
</gene>
<proteinExistence type="predicted"/>
<evidence type="ECO:0000256" key="9">
    <source>
        <dbReference type="SAM" id="Phobius"/>
    </source>
</evidence>
<dbReference type="EMBL" id="CP081295">
    <property type="protein sequence ID" value="QZD89169.1"/>
    <property type="molecule type" value="Genomic_DNA"/>
</dbReference>
<organism evidence="11 12">
    <name type="scientific">Qipengyuania aurantiaca</name>
    <dbReference type="NCBI Taxonomy" id="2867233"/>
    <lineage>
        <taxon>Bacteria</taxon>
        <taxon>Pseudomonadati</taxon>
        <taxon>Pseudomonadota</taxon>
        <taxon>Alphaproteobacteria</taxon>
        <taxon>Sphingomonadales</taxon>
        <taxon>Erythrobacteraceae</taxon>
        <taxon>Qipengyuania</taxon>
    </lineage>
</organism>
<dbReference type="InterPro" id="IPR026039">
    <property type="entry name" value="YfgM"/>
</dbReference>
<keyword evidence="5 9" id="KW-1133">Transmembrane helix</keyword>
<evidence type="ECO:0000256" key="2">
    <source>
        <dbReference type="ARBA" id="ARBA00004236"/>
    </source>
</evidence>
<evidence type="ECO:0000256" key="4">
    <source>
        <dbReference type="ARBA" id="ARBA00022692"/>
    </source>
</evidence>
<keyword evidence="4 9" id="KW-0812">Transmembrane</keyword>
<evidence type="ECO:0000256" key="5">
    <source>
        <dbReference type="ARBA" id="ARBA00022989"/>
    </source>
</evidence>
<feature type="region of interest" description="Disordered" evidence="8">
    <location>
        <begin position="1"/>
        <end position="22"/>
    </location>
</feature>
<dbReference type="Pfam" id="PF09976">
    <property type="entry name" value="TPR_21"/>
    <property type="match status" value="1"/>
</dbReference>
<dbReference type="InterPro" id="IPR018704">
    <property type="entry name" value="SecYEG/CpoB_TPR"/>
</dbReference>